<accession>A0A2X2RNQ6</accession>
<reference evidence="5 6" key="1">
    <citation type="submission" date="2018-06" db="EMBL/GenBank/DDBJ databases">
        <authorList>
            <consortium name="Pathogen Informatics"/>
            <person name="Doyle S."/>
        </authorList>
    </citation>
    <scope>NUCLEOTIDE SEQUENCE [LARGE SCALE GENOMIC DNA]</scope>
    <source>
        <strain evidence="4 6">NCTC11545</strain>
        <strain evidence="3 5">NCTC11546</strain>
    </source>
</reference>
<dbReference type="AlphaFoldDB" id="A0A2X2RNQ6"/>
<evidence type="ECO:0000313" key="1">
    <source>
        <dbReference type="EMBL" id="SPV25514.1"/>
    </source>
</evidence>
<gene>
    <name evidence="4" type="ORF">NCTC11545_00478</name>
    <name evidence="1" type="ORF">NCTC11546_00106</name>
    <name evidence="2" type="ORF">NCTC11546_00109</name>
    <name evidence="3" type="ORF">NCTC11546_01298</name>
</gene>
<evidence type="ECO:0000313" key="3">
    <source>
        <dbReference type="EMBL" id="SQA78071.1"/>
    </source>
</evidence>
<dbReference type="EMBL" id="UARG01000017">
    <property type="protein sequence ID" value="SQA78071.1"/>
    <property type="molecule type" value="Genomic_DNA"/>
</dbReference>
<dbReference type="EMBL" id="UARG01000013">
    <property type="protein sequence ID" value="SPV25514.1"/>
    <property type="molecule type" value="Genomic_DNA"/>
</dbReference>
<evidence type="ECO:0000313" key="2">
    <source>
        <dbReference type="EMBL" id="SPV25517.1"/>
    </source>
</evidence>
<evidence type="ECO:0000313" key="6">
    <source>
        <dbReference type="Proteomes" id="UP000250169"/>
    </source>
</evidence>
<dbReference type="Proteomes" id="UP000249891">
    <property type="component" value="Unassembled WGS sequence"/>
</dbReference>
<dbReference type="EMBL" id="UAVS01000001">
    <property type="protein sequence ID" value="SQA93113.1"/>
    <property type="molecule type" value="Genomic_DNA"/>
</dbReference>
<organism evidence="3 5">
    <name type="scientific">Capnocytophaga ochracea</name>
    <dbReference type="NCBI Taxonomy" id="1018"/>
    <lineage>
        <taxon>Bacteria</taxon>
        <taxon>Pseudomonadati</taxon>
        <taxon>Bacteroidota</taxon>
        <taxon>Flavobacteriia</taxon>
        <taxon>Flavobacteriales</taxon>
        <taxon>Flavobacteriaceae</taxon>
        <taxon>Capnocytophaga</taxon>
    </lineage>
</organism>
<name>A0A2X2RNQ6_CAPOC</name>
<evidence type="ECO:0000313" key="5">
    <source>
        <dbReference type="Proteomes" id="UP000249891"/>
    </source>
</evidence>
<dbReference type="Proteomes" id="UP000250169">
    <property type="component" value="Unassembled WGS sequence"/>
</dbReference>
<protein>
    <submittedName>
        <fullName evidence="3">Uncharacterized protein</fullName>
    </submittedName>
</protein>
<evidence type="ECO:0000313" key="4">
    <source>
        <dbReference type="EMBL" id="SQA93113.1"/>
    </source>
</evidence>
<sequence length="42" mass="4794">MYLLVLKTLVLLKPFYYFCAKLNIDDKTEIVVLLGSLLAGNF</sequence>
<proteinExistence type="predicted"/>
<dbReference type="EMBL" id="UARG01000013">
    <property type="protein sequence ID" value="SPV25517.1"/>
    <property type="molecule type" value="Genomic_DNA"/>
</dbReference>